<evidence type="ECO:0000313" key="3">
    <source>
        <dbReference type="Proteomes" id="UP000310017"/>
    </source>
</evidence>
<protein>
    <submittedName>
        <fullName evidence="2">Uncharacterized protein</fullName>
    </submittedName>
</protein>
<evidence type="ECO:0000313" key="2">
    <source>
        <dbReference type="EMBL" id="QCX00646.1"/>
    </source>
</evidence>
<feature type="region of interest" description="Disordered" evidence="1">
    <location>
        <begin position="131"/>
        <end position="152"/>
    </location>
</feature>
<keyword evidence="3" id="KW-1185">Reference proteome</keyword>
<dbReference type="AlphaFoldDB" id="A0A5B7SPY3"/>
<dbReference type="EMBL" id="CP040710">
    <property type="protein sequence ID" value="QCX00646.1"/>
    <property type="molecule type" value="Genomic_DNA"/>
</dbReference>
<feature type="region of interest" description="Disordered" evidence="1">
    <location>
        <begin position="165"/>
        <end position="197"/>
    </location>
</feature>
<reference evidence="2 3" key="1">
    <citation type="submission" date="2019-05" db="EMBL/GenBank/DDBJ databases">
        <title>Genome sequencing of F202Z8.</title>
        <authorList>
            <person name="Kwon Y.M."/>
        </authorList>
    </citation>
    <scope>NUCLEOTIDE SEQUENCE [LARGE SCALE GENOMIC DNA]</scope>
    <source>
        <strain evidence="2 3">F202Z8</strain>
    </source>
</reference>
<dbReference type="Proteomes" id="UP000310017">
    <property type="component" value="Chromosome"/>
</dbReference>
<accession>A0A5B7SPY3</accession>
<feature type="compositionally biased region" description="Low complexity" evidence="1">
    <location>
        <begin position="169"/>
        <end position="182"/>
    </location>
</feature>
<sequence>MENEIGNQESQEIQPRRPSMSSVQSEDFADFFELFPRYTAEFLNRRIPEAPEVKTLTTQIAGLTRALRNTRKHRILNAIIPYRRKVIRFLIANLEKELRRSTLDRRRQQFEFFCEVDQNQSNFDKIAAAPQVSSKIDNRGQRTDPEQRPIDINTISIEGRLAELATRPSTSKSLNHNRSSSSDEGCSTTPKRRGNRL</sequence>
<feature type="compositionally biased region" description="Basic and acidic residues" evidence="1">
    <location>
        <begin position="136"/>
        <end position="149"/>
    </location>
</feature>
<name>A0A5B7SPY3_9FLAO</name>
<dbReference type="RefSeq" id="WP_138852991.1">
    <property type="nucleotide sequence ID" value="NZ_CP040710.1"/>
</dbReference>
<evidence type="ECO:0000256" key="1">
    <source>
        <dbReference type="SAM" id="MobiDB-lite"/>
    </source>
</evidence>
<dbReference type="KEGG" id="asag:FGM00_11215"/>
<organism evidence="2 3">
    <name type="scientific">Aggregatimonas sangjinii</name>
    <dbReference type="NCBI Taxonomy" id="2583587"/>
    <lineage>
        <taxon>Bacteria</taxon>
        <taxon>Pseudomonadati</taxon>
        <taxon>Bacteroidota</taxon>
        <taxon>Flavobacteriia</taxon>
        <taxon>Flavobacteriales</taxon>
        <taxon>Flavobacteriaceae</taxon>
        <taxon>Aggregatimonas</taxon>
    </lineage>
</organism>
<proteinExistence type="predicted"/>
<gene>
    <name evidence="2" type="ORF">FGM00_11215</name>
</gene>
<feature type="region of interest" description="Disordered" evidence="1">
    <location>
        <begin position="1"/>
        <end position="22"/>
    </location>
</feature>